<keyword evidence="3" id="KW-1185">Reference proteome</keyword>
<sequence length="526" mass="60275">MARGDRYSLTSEDPEKPAYSAEDFSKWYVGISKGQPAQGSFEHYKGKPVWTKDRDDRITTAMRAQWKRIFTEFKDYFMIPEVTFTPFPTPPTNLVLSPEPPESEDPRKELNGALGRGLGDRINYSSKGRYYKVHELNMNTQWVYFELIGGAKRCSTASPCLGCILLESGTKHVLIAQRKTGQGSSNEAKVDRIGAYYSGLEKNEAVLRSMEMQLVEHYWQFWKPMSTQPPPVDMPILTFIDGKTREDLGSNDSKAPTGVNLLLKVAFGTSKPITYKGLLEPRHMARRRWLYFKVVGVPGCTDLKPCVGWLAKGLKPSIRNTKEEEFGAWYVGFSSSWPVQDHFKGRPEVRKKSTRKLEMMQVEWDKICAEFKNYFMIPEVTFAPFHAPQTNQLSPNPPESEDPRKELNGALGRGLGDRIIYNPLGRYYKVHEHDAQWVYFRLVGGDKRCPTGRPCFGCIVLESDVLKYVLIVQKRKPEQVSLNEAKVEWVRAYYNGLERNEDVLTIMEMQLEYQFIPRFNPSLGPV</sequence>
<reference evidence="2" key="1">
    <citation type="submission" date="2020-11" db="EMBL/GenBank/DDBJ databases">
        <authorList>
            <consortium name="DOE Joint Genome Institute"/>
            <person name="Ahrendt S."/>
            <person name="Riley R."/>
            <person name="Andreopoulos W."/>
            <person name="Labutti K."/>
            <person name="Pangilinan J."/>
            <person name="Ruiz-Duenas F.J."/>
            <person name="Barrasa J.M."/>
            <person name="Sanchez-Garcia M."/>
            <person name="Camarero S."/>
            <person name="Miyauchi S."/>
            <person name="Serrano A."/>
            <person name="Linde D."/>
            <person name="Babiker R."/>
            <person name="Drula E."/>
            <person name="Ayuso-Fernandez I."/>
            <person name="Pacheco R."/>
            <person name="Padilla G."/>
            <person name="Ferreira P."/>
            <person name="Barriuso J."/>
            <person name="Kellner H."/>
            <person name="Castanera R."/>
            <person name="Alfaro M."/>
            <person name="Ramirez L."/>
            <person name="Pisabarro A.G."/>
            <person name="Kuo A."/>
            <person name="Tritt A."/>
            <person name="Lipzen A."/>
            <person name="He G."/>
            <person name="Yan M."/>
            <person name="Ng V."/>
            <person name="Cullen D."/>
            <person name="Martin F."/>
            <person name="Rosso M.-N."/>
            <person name="Henrissat B."/>
            <person name="Hibbett D."/>
            <person name="Martinez A.T."/>
            <person name="Grigoriev I.V."/>
        </authorList>
    </citation>
    <scope>NUCLEOTIDE SEQUENCE</scope>
    <source>
        <strain evidence="2">AH 40177</strain>
    </source>
</reference>
<evidence type="ECO:0000256" key="1">
    <source>
        <dbReference type="SAM" id="MobiDB-lite"/>
    </source>
</evidence>
<dbReference type="AlphaFoldDB" id="A0A9P5Q1F1"/>
<dbReference type="EMBL" id="JADNRY010000025">
    <property type="protein sequence ID" value="KAF9072342.1"/>
    <property type="molecule type" value="Genomic_DNA"/>
</dbReference>
<dbReference type="Proteomes" id="UP000772434">
    <property type="component" value="Unassembled WGS sequence"/>
</dbReference>
<accession>A0A9P5Q1F1</accession>
<evidence type="ECO:0000313" key="2">
    <source>
        <dbReference type="EMBL" id="KAF9072342.1"/>
    </source>
</evidence>
<evidence type="ECO:0000313" key="3">
    <source>
        <dbReference type="Proteomes" id="UP000772434"/>
    </source>
</evidence>
<protein>
    <submittedName>
        <fullName evidence="2">Uncharacterized protein</fullName>
    </submittedName>
</protein>
<comment type="caution">
    <text evidence="2">The sequence shown here is derived from an EMBL/GenBank/DDBJ whole genome shotgun (WGS) entry which is preliminary data.</text>
</comment>
<gene>
    <name evidence="2" type="ORF">BDP27DRAFT_1320761</name>
</gene>
<organism evidence="2 3">
    <name type="scientific">Rhodocollybia butyracea</name>
    <dbReference type="NCBI Taxonomy" id="206335"/>
    <lineage>
        <taxon>Eukaryota</taxon>
        <taxon>Fungi</taxon>
        <taxon>Dikarya</taxon>
        <taxon>Basidiomycota</taxon>
        <taxon>Agaricomycotina</taxon>
        <taxon>Agaricomycetes</taxon>
        <taxon>Agaricomycetidae</taxon>
        <taxon>Agaricales</taxon>
        <taxon>Marasmiineae</taxon>
        <taxon>Omphalotaceae</taxon>
        <taxon>Rhodocollybia</taxon>
    </lineage>
</organism>
<name>A0A9P5Q1F1_9AGAR</name>
<proteinExistence type="predicted"/>
<feature type="region of interest" description="Disordered" evidence="1">
    <location>
        <begin position="388"/>
        <end position="408"/>
    </location>
</feature>